<keyword evidence="3" id="KW-1185">Reference proteome</keyword>
<dbReference type="EMBL" id="BJLY01000003">
    <property type="protein sequence ID" value="GEB04108.1"/>
    <property type="molecule type" value="Genomic_DNA"/>
</dbReference>
<gene>
    <name evidence="2" type="ORF">GRO01_16840</name>
</gene>
<dbReference type="Proteomes" id="UP000320772">
    <property type="component" value="Unassembled WGS sequence"/>
</dbReference>
<accession>A0A4Y3M9G1</accession>
<protein>
    <submittedName>
        <fullName evidence="2">Acid phosphatase</fullName>
    </submittedName>
</protein>
<dbReference type="CDD" id="cd16013">
    <property type="entry name" value="AcpA"/>
    <property type="match status" value="1"/>
</dbReference>
<comment type="caution">
    <text evidence="2">The sequence shown here is derived from an EMBL/GenBank/DDBJ whole genome shotgun (WGS) entry which is preliminary data.</text>
</comment>
<organism evidence="2 3">
    <name type="scientific">Gluconobacter roseus NBRC 3990</name>
    <dbReference type="NCBI Taxonomy" id="1307950"/>
    <lineage>
        <taxon>Bacteria</taxon>
        <taxon>Pseudomonadati</taxon>
        <taxon>Pseudomonadota</taxon>
        <taxon>Alphaproteobacteria</taxon>
        <taxon>Acetobacterales</taxon>
        <taxon>Acetobacteraceae</taxon>
        <taxon>Gluconobacter</taxon>
    </lineage>
</organism>
<evidence type="ECO:0000313" key="2">
    <source>
        <dbReference type="EMBL" id="GEB04108.1"/>
    </source>
</evidence>
<reference evidence="2 3" key="1">
    <citation type="submission" date="2019-06" db="EMBL/GenBank/DDBJ databases">
        <title>Whole genome shotgun sequence of Gluconobacter roseus NBRC 3990.</title>
        <authorList>
            <person name="Hosoyama A."/>
            <person name="Uohara A."/>
            <person name="Ohji S."/>
            <person name="Ichikawa N."/>
        </authorList>
    </citation>
    <scope>NUCLEOTIDE SEQUENCE [LARGE SCALE GENOMIC DNA]</scope>
    <source>
        <strain evidence="2 3">NBRC 3990</strain>
    </source>
</reference>
<dbReference type="STRING" id="586239.AD943_11355"/>
<dbReference type="InterPro" id="IPR007312">
    <property type="entry name" value="Phosphoesterase"/>
</dbReference>
<keyword evidence="1" id="KW-0378">Hydrolase</keyword>
<dbReference type="Gene3D" id="3.40.720.10">
    <property type="entry name" value="Alkaline Phosphatase, subunit A"/>
    <property type="match status" value="2"/>
</dbReference>
<name>A0A4Y3M9G1_9PROT</name>
<proteinExistence type="predicted"/>
<dbReference type="InterPro" id="IPR017850">
    <property type="entry name" value="Alkaline_phosphatase_core_sf"/>
</dbReference>
<dbReference type="GO" id="GO:0042578">
    <property type="term" value="F:phosphoric ester hydrolase activity"/>
    <property type="evidence" value="ECO:0007669"/>
    <property type="project" value="UniProtKB-ARBA"/>
</dbReference>
<dbReference type="PANTHER" id="PTHR31956">
    <property type="entry name" value="NON-SPECIFIC PHOSPHOLIPASE C4-RELATED"/>
    <property type="match status" value="1"/>
</dbReference>
<dbReference type="AlphaFoldDB" id="A0A4Y3M9G1"/>
<evidence type="ECO:0000256" key="1">
    <source>
        <dbReference type="ARBA" id="ARBA00022801"/>
    </source>
</evidence>
<evidence type="ECO:0000313" key="3">
    <source>
        <dbReference type="Proteomes" id="UP000320772"/>
    </source>
</evidence>
<sequence length="566" mass="60744">MGVGFRMFVKPVDRSEERFRKVFMKRVQRAKFGLAVLLSGSMLLPSVGLAASSSAAASYQTATPIKHVVVIFQENRSFDHYFATYPKAANVSGEPVFTALADTPAVNNLTSANLLTNNPNSSPANGAGAALPFRIDRTQANTADQNHSYTPEQQAYDGGKMDLFPKYTGSATSGSSGAFGTKGQVLGYFDGNTVTALWNYAQHYAMSDNNWSDTYGPSTPGALEVVAGQTNGLQPIAGNMLGNAYIHDGQGGYTLINDEDPAYDRCSTPSQVLINARNIGDLLNEKGISWGGFMGGFDLTLTNANNTTGCNRSTYSETVGTRTDYVPHHAWFQYFASTANPTHARPNSTASIGFSTIPGTATREPANHQYDIKDFYTAVKAGNFPAVSYIKMSAYQDGHPGNSDPLDEQNGIVTLVNFIQSQPEWSSTAIIIDYDDSDGWYDHAFHKPLWGSFDSSADQLNGPGICGTAGSAPKGVAGKPVNGRCGPGTRIPLIVISPYARRNFVSHDLTSQASVVRFIEDNWLGGKRLGGGSFDAAAGQINMMFDFTQTPNITPLVLDPDTGLLR</sequence>
<dbReference type="Pfam" id="PF04185">
    <property type="entry name" value="Phosphoesterase"/>
    <property type="match status" value="1"/>
</dbReference>
<dbReference type="PANTHER" id="PTHR31956:SF1">
    <property type="entry name" value="NON-SPECIFIC PHOSPHOLIPASE C1"/>
    <property type="match status" value="1"/>
</dbReference>